<dbReference type="EMBL" id="JASPKY010001457">
    <property type="protein sequence ID" value="KAK9674850.1"/>
    <property type="molecule type" value="Genomic_DNA"/>
</dbReference>
<reference evidence="2 3" key="1">
    <citation type="journal article" date="2024" name="BMC Genomics">
        <title>De novo assembly and annotation of Popillia japonica's genome with initial clues to its potential as an invasive pest.</title>
        <authorList>
            <person name="Cucini C."/>
            <person name="Boschi S."/>
            <person name="Funari R."/>
            <person name="Cardaioli E."/>
            <person name="Iannotti N."/>
            <person name="Marturano G."/>
            <person name="Paoli F."/>
            <person name="Bruttini M."/>
            <person name="Carapelli A."/>
            <person name="Frati F."/>
            <person name="Nardi F."/>
        </authorList>
    </citation>
    <scope>NUCLEOTIDE SEQUENCE [LARGE SCALE GENOMIC DNA]</scope>
    <source>
        <strain evidence="2">DMR45628</strain>
    </source>
</reference>
<dbReference type="Proteomes" id="UP001458880">
    <property type="component" value="Unassembled WGS sequence"/>
</dbReference>
<feature type="region of interest" description="Disordered" evidence="1">
    <location>
        <begin position="18"/>
        <end position="61"/>
    </location>
</feature>
<evidence type="ECO:0000256" key="1">
    <source>
        <dbReference type="SAM" id="MobiDB-lite"/>
    </source>
</evidence>
<sequence length="86" mass="9811">MHFYPVSYSYYRSGSDVGLGAGQRRYSTREVEPTDSGDSTLSDLDGRNSRNEAEKQEVQKYQTDMDDKVINTTRPLGCAREALEYF</sequence>
<evidence type="ECO:0000313" key="3">
    <source>
        <dbReference type="Proteomes" id="UP001458880"/>
    </source>
</evidence>
<organism evidence="2 3">
    <name type="scientific">Popillia japonica</name>
    <name type="common">Japanese beetle</name>
    <dbReference type="NCBI Taxonomy" id="7064"/>
    <lineage>
        <taxon>Eukaryota</taxon>
        <taxon>Metazoa</taxon>
        <taxon>Ecdysozoa</taxon>
        <taxon>Arthropoda</taxon>
        <taxon>Hexapoda</taxon>
        <taxon>Insecta</taxon>
        <taxon>Pterygota</taxon>
        <taxon>Neoptera</taxon>
        <taxon>Endopterygota</taxon>
        <taxon>Coleoptera</taxon>
        <taxon>Polyphaga</taxon>
        <taxon>Scarabaeiformia</taxon>
        <taxon>Scarabaeidae</taxon>
        <taxon>Rutelinae</taxon>
        <taxon>Popillia</taxon>
    </lineage>
</organism>
<feature type="compositionally biased region" description="Basic and acidic residues" evidence="1">
    <location>
        <begin position="44"/>
        <end position="61"/>
    </location>
</feature>
<protein>
    <submittedName>
        <fullName evidence="2">Uncharacterized protein</fullName>
    </submittedName>
</protein>
<proteinExistence type="predicted"/>
<evidence type="ECO:0000313" key="2">
    <source>
        <dbReference type="EMBL" id="KAK9674850.1"/>
    </source>
</evidence>
<accession>A0AAW1HFD8</accession>
<keyword evidence="3" id="KW-1185">Reference proteome</keyword>
<dbReference type="AlphaFoldDB" id="A0AAW1HFD8"/>
<gene>
    <name evidence="2" type="ORF">QE152_g40808</name>
</gene>
<name>A0AAW1HFD8_POPJA</name>
<feature type="compositionally biased region" description="Low complexity" evidence="1">
    <location>
        <begin position="34"/>
        <end position="43"/>
    </location>
</feature>
<comment type="caution">
    <text evidence="2">The sequence shown here is derived from an EMBL/GenBank/DDBJ whole genome shotgun (WGS) entry which is preliminary data.</text>
</comment>